<accession>A0A2G8KNQ7</accession>
<evidence type="ECO:0000256" key="1">
    <source>
        <dbReference type="SAM" id="SignalP"/>
    </source>
</evidence>
<evidence type="ECO:0000313" key="2">
    <source>
        <dbReference type="EMBL" id="PIK49595.1"/>
    </source>
</evidence>
<proteinExistence type="predicted"/>
<sequence>MDYRIVTLTAILSLCLLTSQVTSAHPLDWETTSNEESPVNHIYGQFGADSSRTANPVYVSMPMRRRQKVYRKCYDIVRQTIKWCRVSTRSTRSE</sequence>
<dbReference type="Proteomes" id="UP000230750">
    <property type="component" value="Unassembled WGS sequence"/>
</dbReference>
<dbReference type="OrthoDB" id="10341282at2759"/>
<keyword evidence="3" id="KW-1185">Reference proteome</keyword>
<keyword evidence="1" id="KW-0732">Signal</keyword>
<reference evidence="2 3" key="1">
    <citation type="journal article" date="2017" name="PLoS Biol.">
        <title>The sea cucumber genome provides insights into morphological evolution and visceral regeneration.</title>
        <authorList>
            <person name="Zhang X."/>
            <person name="Sun L."/>
            <person name="Yuan J."/>
            <person name="Sun Y."/>
            <person name="Gao Y."/>
            <person name="Zhang L."/>
            <person name="Li S."/>
            <person name="Dai H."/>
            <person name="Hamel J.F."/>
            <person name="Liu C."/>
            <person name="Yu Y."/>
            <person name="Liu S."/>
            <person name="Lin W."/>
            <person name="Guo K."/>
            <person name="Jin S."/>
            <person name="Xu P."/>
            <person name="Storey K.B."/>
            <person name="Huan P."/>
            <person name="Zhang T."/>
            <person name="Zhou Y."/>
            <person name="Zhang J."/>
            <person name="Lin C."/>
            <person name="Li X."/>
            <person name="Xing L."/>
            <person name="Huo D."/>
            <person name="Sun M."/>
            <person name="Wang L."/>
            <person name="Mercier A."/>
            <person name="Li F."/>
            <person name="Yang H."/>
            <person name="Xiang J."/>
        </authorList>
    </citation>
    <scope>NUCLEOTIDE SEQUENCE [LARGE SCALE GENOMIC DNA]</scope>
    <source>
        <strain evidence="2">Shaxun</strain>
        <tissue evidence="2">Muscle</tissue>
    </source>
</reference>
<protein>
    <submittedName>
        <fullName evidence="2">Uncharacterized protein</fullName>
    </submittedName>
</protein>
<name>A0A2G8KNQ7_STIJA</name>
<organism evidence="2 3">
    <name type="scientific">Stichopus japonicus</name>
    <name type="common">Sea cucumber</name>
    <dbReference type="NCBI Taxonomy" id="307972"/>
    <lineage>
        <taxon>Eukaryota</taxon>
        <taxon>Metazoa</taxon>
        <taxon>Echinodermata</taxon>
        <taxon>Eleutherozoa</taxon>
        <taxon>Echinozoa</taxon>
        <taxon>Holothuroidea</taxon>
        <taxon>Aspidochirotacea</taxon>
        <taxon>Aspidochirotida</taxon>
        <taxon>Stichopodidae</taxon>
        <taxon>Apostichopus</taxon>
    </lineage>
</organism>
<feature type="chain" id="PRO_5013930086" evidence="1">
    <location>
        <begin position="25"/>
        <end position="94"/>
    </location>
</feature>
<evidence type="ECO:0000313" key="3">
    <source>
        <dbReference type="Proteomes" id="UP000230750"/>
    </source>
</evidence>
<dbReference type="AlphaFoldDB" id="A0A2G8KNQ7"/>
<comment type="caution">
    <text evidence="2">The sequence shown here is derived from an EMBL/GenBank/DDBJ whole genome shotgun (WGS) entry which is preliminary data.</text>
</comment>
<gene>
    <name evidence="2" type="ORF">BSL78_13531</name>
</gene>
<dbReference type="EMBL" id="MRZV01000458">
    <property type="protein sequence ID" value="PIK49595.1"/>
    <property type="molecule type" value="Genomic_DNA"/>
</dbReference>
<feature type="signal peptide" evidence="1">
    <location>
        <begin position="1"/>
        <end position="24"/>
    </location>
</feature>